<keyword evidence="4" id="KW-1185">Reference proteome</keyword>
<dbReference type="EMBL" id="JAERRJ010000019">
    <property type="protein sequence ID" value="MBL1079791.1"/>
    <property type="molecule type" value="Genomic_DNA"/>
</dbReference>
<evidence type="ECO:0000313" key="4">
    <source>
        <dbReference type="Proteomes" id="UP000602198"/>
    </source>
</evidence>
<dbReference type="InterPro" id="IPR012551">
    <property type="entry name" value="DUF1707_SHOCT-like"/>
</dbReference>
<keyword evidence="1" id="KW-0472">Membrane</keyword>
<feature type="transmembrane region" description="Helical" evidence="1">
    <location>
        <begin position="77"/>
        <end position="110"/>
    </location>
</feature>
<organism evidence="3 4">
    <name type="scientific">Nocardia acididurans</name>
    <dbReference type="NCBI Taxonomy" id="2802282"/>
    <lineage>
        <taxon>Bacteria</taxon>
        <taxon>Bacillati</taxon>
        <taxon>Actinomycetota</taxon>
        <taxon>Actinomycetes</taxon>
        <taxon>Mycobacteriales</taxon>
        <taxon>Nocardiaceae</taxon>
        <taxon>Nocardia</taxon>
    </lineage>
</organism>
<evidence type="ECO:0000313" key="3">
    <source>
        <dbReference type="EMBL" id="MBL1079791.1"/>
    </source>
</evidence>
<proteinExistence type="predicted"/>
<keyword evidence="1" id="KW-1133">Transmembrane helix</keyword>
<dbReference type="RefSeq" id="WP_201957504.1">
    <property type="nucleotide sequence ID" value="NZ_JAERRJ010000019.1"/>
</dbReference>
<reference evidence="3 4" key="1">
    <citation type="submission" date="2021-01" db="EMBL/GenBank/DDBJ databases">
        <title>WGS of actinomycetes isolated from Thailand.</title>
        <authorList>
            <person name="Thawai C."/>
        </authorList>
    </citation>
    <scope>NUCLEOTIDE SEQUENCE [LARGE SCALE GENOMIC DNA]</scope>
    <source>
        <strain evidence="3 4">LPG 2</strain>
    </source>
</reference>
<accession>A0ABS1MHP4</accession>
<keyword evidence="1" id="KW-0812">Transmembrane</keyword>
<dbReference type="Proteomes" id="UP000602198">
    <property type="component" value="Unassembled WGS sequence"/>
</dbReference>
<gene>
    <name evidence="3" type="ORF">JK358_35855</name>
</gene>
<comment type="caution">
    <text evidence="3">The sequence shown here is derived from an EMBL/GenBank/DDBJ whole genome shotgun (WGS) entry which is preliminary data.</text>
</comment>
<name>A0ABS1MHP4_9NOCA</name>
<evidence type="ECO:0000259" key="2">
    <source>
        <dbReference type="Pfam" id="PF08044"/>
    </source>
</evidence>
<protein>
    <submittedName>
        <fullName evidence="3">DUF1707 domain-containing protein</fullName>
    </submittedName>
</protein>
<feature type="domain" description="DUF1707" evidence="2">
    <location>
        <begin position="8"/>
        <end position="59"/>
    </location>
</feature>
<dbReference type="Pfam" id="PF08044">
    <property type="entry name" value="DUF1707"/>
    <property type="match status" value="1"/>
</dbReference>
<sequence>MVSPFESRLSAMERERALQELSAHLVEGRLDAGEFDERCMRVGAARTRGQLADIFLDLPGYGGDVPNLTRSSAQLVVAAGMAVVALGLLLLTGSWWWLSIPLCAFVVLAVRRRG</sequence>
<evidence type="ECO:0000256" key="1">
    <source>
        <dbReference type="SAM" id="Phobius"/>
    </source>
</evidence>